<feature type="transmembrane region" description="Helical" evidence="3">
    <location>
        <begin position="37"/>
        <end position="56"/>
    </location>
</feature>
<comment type="subcellular location">
    <subcellularLocation>
        <location evidence="2">Cell membrane</location>
        <topology evidence="2">Multi-pass membrane protein</topology>
    </subcellularLocation>
</comment>
<dbReference type="EMBL" id="CP134879">
    <property type="protein sequence ID" value="WNM23228.1"/>
    <property type="molecule type" value="Genomic_DNA"/>
</dbReference>
<sequence>MALHKHFTGPNVALVSVFAALIAASTLVPSFELAVGVPLSLQTFAVILAGACLGPWRGSAAVLLYLTVGTAGAPIFAGHVGGLGVWAGTTGGFLAGFVAGAFATGWIARAARRRGRLSLPTLLLACAVGSLIVINLIGWGWVGVRFDVAPRDLLIAMAPFFPGDVIKVVAAAFVAWAVHRSYPGLLPATRRRDAARVDAATA</sequence>
<evidence type="ECO:0000313" key="5">
    <source>
        <dbReference type="Proteomes" id="UP001304125"/>
    </source>
</evidence>
<keyword evidence="3" id="KW-1133">Transmembrane helix</keyword>
<dbReference type="PIRSF" id="PIRSF016661">
    <property type="entry name" value="BioY"/>
    <property type="match status" value="1"/>
</dbReference>
<feature type="transmembrane region" description="Helical" evidence="3">
    <location>
        <begin position="63"/>
        <end position="86"/>
    </location>
</feature>
<dbReference type="Pfam" id="PF02632">
    <property type="entry name" value="BioY"/>
    <property type="match status" value="1"/>
</dbReference>
<name>A0AA96F506_9MICO</name>
<dbReference type="Proteomes" id="UP001304125">
    <property type="component" value="Chromosome"/>
</dbReference>
<evidence type="ECO:0000256" key="1">
    <source>
        <dbReference type="ARBA" id="ARBA00010692"/>
    </source>
</evidence>
<feature type="transmembrane region" description="Helical" evidence="3">
    <location>
        <begin position="12"/>
        <end position="31"/>
    </location>
</feature>
<feature type="transmembrane region" description="Helical" evidence="3">
    <location>
        <begin position="92"/>
        <end position="110"/>
    </location>
</feature>
<dbReference type="Gene3D" id="1.10.1760.20">
    <property type="match status" value="1"/>
</dbReference>
<comment type="similarity">
    <text evidence="1 2">Belongs to the BioY family.</text>
</comment>
<dbReference type="InterPro" id="IPR003784">
    <property type="entry name" value="BioY"/>
</dbReference>
<dbReference type="PANTHER" id="PTHR34295">
    <property type="entry name" value="BIOTIN TRANSPORTER BIOY"/>
    <property type="match status" value="1"/>
</dbReference>
<keyword evidence="5" id="KW-1185">Reference proteome</keyword>
<organism evidence="4 5">
    <name type="scientific">Demequina capsici</name>
    <dbReference type="NCBI Taxonomy" id="3075620"/>
    <lineage>
        <taxon>Bacteria</taxon>
        <taxon>Bacillati</taxon>
        <taxon>Actinomycetota</taxon>
        <taxon>Actinomycetes</taxon>
        <taxon>Micrococcales</taxon>
        <taxon>Demequinaceae</taxon>
        <taxon>Demequina</taxon>
    </lineage>
</organism>
<evidence type="ECO:0000313" key="4">
    <source>
        <dbReference type="EMBL" id="WNM23228.1"/>
    </source>
</evidence>
<accession>A0AA96F506</accession>
<dbReference type="GO" id="GO:0015225">
    <property type="term" value="F:biotin transmembrane transporter activity"/>
    <property type="evidence" value="ECO:0007669"/>
    <property type="project" value="UniProtKB-UniRule"/>
</dbReference>
<keyword evidence="2" id="KW-1003">Cell membrane</keyword>
<feature type="transmembrane region" description="Helical" evidence="3">
    <location>
        <begin position="122"/>
        <end position="142"/>
    </location>
</feature>
<dbReference type="RefSeq" id="WP_313495980.1">
    <property type="nucleotide sequence ID" value="NZ_CP134879.1"/>
</dbReference>
<dbReference type="PANTHER" id="PTHR34295:SF1">
    <property type="entry name" value="BIOTIN TRANSPORTER BIOY"/>
    <property type="match status" value="1"/>
</dbReference>
<evidence type="ECO:0000256" key="3">
    <source>
        <dbReference type="SAM" id="Phobius"/>
    </source>
</evidence>
<feature type="transmembrane region" description="Helical" evidence="3">
    <location>
        <begin position="154"/>
        <end position="178"/>
    </location>
</feature>
<keyword evidence="2" id="KW-0813">Transport</keyword>
<gene>
    <name evidence="4" type="ORF">RN606_07575</name>
</gene>
<reference evidence="4 5" key="1">
    <citation type="submission" date="2023-09" db="EMBL/GenBank/DDBJ databases">
        <title>Demequina sp. a novel bacteria isolated from Capsicum annuum.</title>
        <authorList>
            <person name="Humaira Z."/>
            <person name="Lee J."/>
            <person name="Cho D."/>
        </authorList>
    </citation>
    <scope>NUCLEOTIDE SEQUENCE [LARGE SCALE GENOMIC DNA]</scope>
    <source>
        <strain evidence="4 5">OYTSA14</strain>
    </source>
</reference>
<keyword evidence="2 3" id="KW-0472">Membrane</keyword>
<dbReference type="GO" id="GO:0005886">
    <property type="term" value="C:plasma membrane"/>
    <property type="evidence" value="ECO:0007669"/>
    <property type="project" value="UniProtKB-SubCell"/>
</dbReference>
<keyword evidence="3" id="KW-0812">Transmembrane</keyword>
<evidence type="ECO:0000256" key="2">
    <source>
        <dbReference type="PIRNR" id="PIRNR016661"/>
    </source>
</evidence>
<protein>
    <recommendedName>
        <fullName evidence="2">Biotin transporter</fullName>
    </recommendedName>
</protein>
<proteinExistence type="inferred from homology"/>
<dbReference type="AlphaFoldDB" id="A0AA96F506"/>